<dbReference type="PROSITE" id="PS50262">
    <property type="entry name" value="G_PROTEIN_RECEP_F1_2"/>
    <property type="match status" value="1"/>
</dbReference>
<evidence type="ECO:0000256" key="1">
    <source>
        <dbReference type="ARBA" id="ARBA00004651"/>
    </source>
</evidence>
<feature type="domain" description="G-protein coupled receptors family 1 profile" evidence="14">
    <location>
        <begin position="38"/>
        <end position="592"/>
    </location>
</feature>
<evidence type="ECO:0000256" key="4">
    <source>
        <dbReference type="ARBA" id="ARBA00022989"/>
    </source>
</evidence>
<evidence type="ECO:0000256" key="6">
    <source>
        <dbReference type="ARBA" id="ARBA00023136"/>
    </source>
</evidence>
<feature type="transmembrane region" description="Helical" evidence="13">
    <location>
        <begin position="20"/>
        <end position="47"/>
    </location>
</feature>
<evidence type="ECO:0000256" key="7">
    <source>
        <dbReference type="ARBA" id="ARBA00023157"/>
    </source>
</evidence>
<dbReference type="EMBL" id="CP090896">
    <property type="protein sequence ID" value="ULT82814.1"/>
    <property type="molecule type" value="Genomic_DNA"/>
</dbReference>
<feature type="transmembrane region" description="Helical" evidence="13">
    <location>
        <begin position="140"/>
        <end position="162"/>
    </location>
</feature>
<keyword evidence="9 11" id="KW-0807">Transducer</keyword>
<keyword evidence="7" id="KW-1015">Disulfide bond</keyword>
<evidence type="ECO:0000256" key="11">
    <source>
        <dbReference type="RuleBase" id="RU000688"/>
    </source>
</evidence>
<feature type="transmembrane region" description="Helical" evidence="13">
    <location>
        <begin position="574"/>
        <end position="595"/>
    </location>
</feature>
<dbReference type="PROSITE" id="PS00237">
    <property type="entry name" value="G_PROTEIN_RECEP_F1_1"/>
    <property type="match status" value="1"/>
</dbReference>
<name>A0AAE8ZV54_CAEBR</name>
<keyword evidence="3 11" id="KW-0812">Transmembrane</keyword>
<dbReference type="AlphaFoldDB" id="A0AAE8ZV54"/>
<dbReference type="Proteomes" id="UP000827892">
    <property type="component" value="Chromosome X"/>
</dbReference>
<evidence type="ECO:0000259" key="14">
    <source>
        <dbReference type="PROSITE" id="PS50262"/>
    </source>
</evidence>
<evidence type="ECO:0000256" key="13">
    <source>
        <dbReference type="SAM" id="Phobius"/>
    </source>
</evidence>
<dbReference type="GO" id="GO:0005886">
    <property type="term" value="C:plasma membrane"/>
    <property type="evidence" value="ECO:0007669"/>
    <property type="project" value="UniProtKB-SubCell"/>
</dbReference>
<keyword evidence="2" id="KW-1003">Cell membrane</keyword>
<gene>
    <name evidence="15" type="ORF">L3Y34_012213</name>
</gene>
<evidence type="ECO:0000256" key="8">
    <source>
        <dbReference type="ARBA" id="ARBA00023170"/>
    </source>
</evidence>
<evidence type="ECO:0000256" key="9">
    <source>
        <dbReference type="ARBA" id="ARBA00023224"/>
    </source>
</evidence>
<evidence type="ECO:0000256" key="3">
    <source>
        <dbReference type="ARBA" id="ARBA00022692"/>
    </source>
</evidence>
<keyword evidence="5 11" id="KW-0297">G-protein coupled receptor</keyword>
<dbReference type="FunFam" id="1.20.1070.10:FF:000486">
    <property type="entry name" value="Dopamine receptor 3"/>
    <property type="match status" value="1"/>
</dbReference>
<feature type="transmembrane region" description="Helical" evidence="13">
    <location>
        <begin position="182"/>
        <end position="203"/>
    </location>
</feature>
<evidence type="ECO:0000256" key="5">
    <source>
        <dbReference type="ARBA" id="ARBA00023040"/>
    </source>
</evidence>
<keyword evidence="4 13" id="KW-1133">Transmembrane helix</keyword>
<dbReference type="InterPro" id="IPR000276">
    <property type="entry name" value="GPCR_Rhodpsn"/>
</dbReference>
<dbReference type="SMART" id="SM01381">
    <property type="entry name" value="7TM_GPCR_Srsx"/>
    <property type="match status" value="1"/>
</dbReference>
<evidence type="ECO:0000256" key="12">
    <source>
        <dbReference type="SAM" id="MobiDB-lite"/>
    </source>
</evidence>
<comment type="subcellular location">
    <subcellularLocation>
        <location evidence="1">Cell membrane</location>
        <topology evidence="1">Multi-pass membrane protein</topology>
    </subcellularLocation>
</comment>
<keyword evidence="8 11" id="KW-0675">Receptor</keyword>
<dbReference type="InterPro" id="IPR017452">
    <property type="entry name" value="GPCR_Rhodpsn_7TM"/>
</dbReference>
<dbReference type="SUPFAM" id="SSF81321">
    <property type="entry name" value="Family A G protein-coupled receptor-like"/>
    <property type="match status" value="1"/>
</dbReference>
<evidence type="ECO:0000313" key="16">
    <source>
        <dbReference type="Proteomes" id="UP000827892"/>
    </source>
</evidence>
<dbReference type="GO" id="GO:0004930">
    <property type="term" value="F:G protein-coupled receptor activity"/>
    <property type="evidence" value="ECO:0007669"/>
    <property type="project" value="UniProtKB-KW"/>
</dbReference>
<dbReference type="FunFam" id="1.20.1070.10:FF:000489">
    <property type="entry name" value="Dopamine receptor 3"/>
    <property type="match status" value="1"/>
</dbReference>
<protein>
    <recommendedName>
        <fullName evidence="10">Dopamine receptor 3</fullName>
    </recommendedName>
</protein>
<comment type="similarity">
    <text evidence="11">Belongs to the G-protein coupled receptor 1 family.</text>
</comment>
<dbReference type="PANTHER" id="PTHR24248">
    <property type="entry name" value="ADRENERGIC RECEPTOR-RELATED G-PROTEIN COUPLED RECEPTOR"/>
    <property type="match status" value="1"/>
</dbReference>
<feature type="transmembrane region" description="Helical" evidence="13">
    <location>
        <begin position="100"/>
        <end position="119"/>
    </location>
</feature>
<dbReference type="PRINTS" id="PR00237">
    <property type="entry name" value="GPCRRHODOPSN"/>
</dbReference>
<feature type="transmembrane region" description="Helical" evidence="13">
    <location>
        <begin position="59"/>
        <end position="80"/>
    </location>
</feature>
<accession>A0AAE8ZV54</accession>
<keyword evidence="6 13" id="KW-0472">Membrane</keyword>
<dbReference type="Gene3D" id="1.20.1070.10">
    <property type="entry name" value="Rhodopsin 7-helix transmembrane proteins"/>
    <property type="match status" value="2"/>
</dbReference>
<proteinExistence type="inferred from homology"/>
<feature type="transmembrane region" description="Helical" evidence="13">
    <location>
        <begin position="533"/>
        <end position="554"/>
    </location>
</feature>
<dbReference type="Pfam" id="PF00001">
    <property type="entry name" value="7tm_1"/>
    <property type="match status" value="2"/>
</dbReference>
<organism evidence="15 16">
    <name type="scientific">Caenorhabditis briggsae</name>
    <dbReference type="NCBI Taxonomy" id="6238"/>
    <lineage>
        <taxon>Eukaryota</taxon>
        <taxon>Metazoa</taxon>
        <taxon>Ecdysozoa</taxon>
        <taxon>Nematoda</taxon>
        <taxon>Chromadorea</taxon>
        <taxon>Rhabditida</taxon>
        <taxon>Rhabditina</taxon>
        <taxon>Rhabditomorpha</taxon>
        <taxon>Rhabditoidea</taxon>
        <taxon>Rhabditidae</taxon>
        <taxon>Peloderinae</taxon>
        <taxon>Caenorhabditis</taxon>
    </lineage>
</organism>
<reference evidence="15 16" key="1">
    <citation type="submission" date="2022-05" db="EMBL/GenBank/DDBJ databases">
        <title>Chromosome-level reference genomes for two strains of Caenorhabditis briggsae: an improved platform for comparative genomics.</title>
        <authorList>
            <person name="Stevens L."/>
            <person name="Andersen E.C."/>
        </authorList>
    </citation>
    <scope>NUCLEOTIDE SEQUENCE [LARGE SCALE GENOMIC DNA]</scope>
    <source>
        <strain evidence="15">QX1410_ONT</strain>
        <tissue evidence="15">Whole-organism</tissue>
    </source>
</reference>
<sequence>MLTGQHHIPGIESPLMVVLWRVAAGVFLPLVPTMAVFGNVLVILSVYRERNLQTVTNMLIVSLAVSDLFVAIGVMSFGVYYEWNGFKWGLGSFFCHVYQALDVACSTASILNLLAISLDRYIAIGHPISYAQYGARGGRAMISITIVWGVSCAVALPLLLGVNPMENDIQQCELANPWFNMISSIFSFFIPCIAMIILYTIIFRRLRQRERARSLRQAQRSETDKISSALLGGAQIARQMGKHFKNRTDQILLEISFQVSDETSSFPTISESSDDGSTISPMINSFNNFLPKKSQYPSTLIPAIPECGSMPNLTIIERPAPPEKEKDIELSIMDLHDTVEMLDDKYTSAMITSFRTSRSFGEELEEILPFIDGSTSVKNSREQLHATRSNTSTTRLLDVKPELRSISVPSIQDEKKMNSRPPENPFAHQNGTNKQRLLPNPGILMKSKSTTLLKTNGYLDTDSLNNNRNSHKKSTADLLPNDDYSFTDSMRVYKNRLFKSLSRATSGWNKPRPSRHMVKKATKQMRREHKATVTLAVVLAVFLFCWLPFFILHLSNSICLVIDSNSDCIGFLPLYLATWLGYLNSSLNPLIYTVFDQRFRNAFRNILSCGFFKKR</sequence>
<evidence type="ECO:0000313" key="15">
    <source>
        <dbReference type="EMBL" id="ULT82814.1"/>
    </source>
</evidence>
<feature type="region of interest" description="Disordered" evidence="12">
    <location>
        <begin position="411"/>
        <end position="441"/>
    </location>
</feature>
<dbReference type="PANTHER" id="PTHR24248:SF125">
    <property type="entry name" value="DOPAMINE D2-LIKE RECEPTOR"/>
    <property type="match status" value="1"/>
</dbReference>
<evidence type="ECO:0000256" key="10">
    <source>
        <dbReference type="ARBA" id="ARBA00070059"/>
    </source>
</evidence>
<evidence type="ECO:0000256" key="2">
    <source>
        <dbReference type="ARBA" id="ARBA00022475"/>
    </source>
</evidence>